<dbReference type="Proteomes" id="UP000277928">
    <property type="component" value="Unassembled WGS sequence"/>
</dbReference>
<feature type="binding site" evidence="5">
    <location>
        <position position="143"/>
    </location>
    <ligand>
        <name>Zn(2+)</name>
        <dbReference type="ChEBI" id="CHEBI:29105"/>
        <label>1</label>
    </ligand>
</feature>
<dbReference type="InterPro" id="IPR023088">
    <property type="entry name" value="PDEase"/>
</dbReference>
<accession>A0A3P7LXH3</accession>
<evidence type="ECO:0000256" key="3">
    <source>
        <dbReference type="PIRSR" id="PIRSR623088-1"/>
    </source>
</evidence>
<evidence type="ECO:0000313" key="7">
    <source>
        <dbReference type="EMBL" id="VDM92068.1"/>
    </source>
</evidence>
<keyword evidence="8" id="KW-1185">Reference proteome</keyword>
<dbReference type="SUPFAM" id="SSF109604">
    <property type="entry name" value="HD-domain/PDEase-like"/>
    <property type="match status" value="1"/>
</dbReference>
<dbReference type="PROSITE" id="PS51845">
    <property type="entry name" value="PDEASE_I_2"/>
    <property type="match status" value="1"/>
</dbReference>
<gene>
    <name evidence="7" type="ORF">NLS_LOCUS9617</name>
</gene>
<feature type="binding site" evidence="4">
    <location>
        <position position="143"/>
    </location>
    <ligand>
        <name>AMP</name>
        <dbReference type="ChEBI" id="CHEBI:456215"/>
    </ligand>
</feature>
<evidence type="ECO:0000256" key="2">
    <source>
        <dbReference type="ARBA" id="ARBA00022801"/>
    </source>
</evidence>
<evidence type="ECO:0000259" key="6">
    <source>
        <dbReference type="PROSITE" id="PS51845"/>
    </source>
</evidence>
<feature type="binding site" evidence="5">
    <location>
        <position position="142"/>
    </location>
    <ligand>
        <name>Zn(2+)</name>
        <dbReference type="ChEBI" id="CHEBI:29105"/>
        <label>1</label>
    </ligand>
</feature>
<protein>
    <recommendedName>
        <fullName evidence="6">PDEase domain-containing protein</fullName>
    </recommendedName>
</protein>
<dbReference type="OrthoDB" id="189220at2759"/>
<dbReference type="InterPro" id="IPR036971">
    <property type="entry name" value="PDEase_catalytic_dom_sf"/>
</dbReference>
<dbReference type="AlphaFoldDB" id="A0A3P7LXH3"/>
<dbReference type="InterPro" id="IPR003607">
    <property type="entry name" value="HD/PDEase_dom"/>
</dbReference>
<sequence>LYHVPRNRKRSIVDAFKIKRRSDSFDGCRRVSTDIRSALLNDTQWNFDILYLERISENHALSYLGTKIFERWKIHETLKCSMELINRWFDAIEAYYHVNPYHNATHAADVLQATSFFLDCPTVAHYVQEAHATAVLIAAAVHDLDHPGRKTPQLFLNKIKRVESDSLAIGRGNAFLINTQQPLALLYNDQSVLENHHIALAFQLTLQTTNNINIFAELTREEFKALRQAAVEMVLATDMSRHFEYLTKFQQVVSNLKENDENENNVSLTVCRMLIKCADIANPTREWELCEKWAMRIVEEYFDQTIEEREKNLPLTMELFDRNVCNIPLTQCGFIDMFAREAFTCWTQFSNLPSLLTQLEINYEKWRQQTANWNPSKNANFCDRRKFPS</sequence>
<evidence type="ECO:0000256" key="4">
    <source>
        <dbReference type="PIRSR" id="PIRSR623088-2"/>
    </source>
</evidence>
<dbReference type="GO" id="GO:0007165">
    <property type="term" value="P:signal transduction"/>
    <property type="evidence" value="ECO:0007669"/>
    <property type="project" value="InterPro"/>
</dbReference>
<feature type="binding site" evidence="4">
    <location>
        <position position="279"/>
    </location>
    <ligand>
        <name>AMP</name>
        <dbReference type="ChEBI" id="CHEBI:456215"/>
    </ligand>
</feature>
<feature type="binding site" evidence="5">
    <location>
        <position position="143"/>
    </location>
    <ligand>
        <name>Zn(2+)</name>
        <dbReference type="ChEBI" id="CHEBI:29105"/>
        <label>2</label>
    </ligand>
</feature>
<feature type="non-terminal residue" evidence="7">
    <location>
        <position position="1"/>
    </location>
</feature>
<keyword evidence="2" id="KW-0378">Hydrolase</keyword>
<dbReference type="GO" id="GO:0046872">
    <property type="term" value="F:metal ion binding"/>
    <property type="evidence" value="ECO:0007669"/>
    <property type="project" value="UniProtKB-KW"/>
</dbReference>
<dbReference type="CDD" id="cd00077">
    <property type="entry name" value="HDc"/>
    <property type="match status" value="1"/>
</dbReference>
<dbReference type="Gene3D" id="1.10.1300.10">
    <property type="entry name" value="3'5'-cyclic nucleotide phosphodiesterase, catalytic domain"/>
    <property type="match status" value="2"/>
</dbReference>
<feature type="binding site" evidence="5">
    <location>
        <position position="106"/>
    </location>
    <ligand>
        <name>Zn(2+)</name>
        <dbReference type="ChEBI" id="CHEBI:29105"/>
        <label>1</label>
    </ligand>
</feature>
<feature type="active site" description="Proton donor" evidence="3">
    <location>
        <position position="102"/>
    </location>
</feature>
<dbReference type="PRINTS" id="PR00387">
    <property type="entry name" value="PDIESTERASE1"/>
</dbReference>
<feature type="binding site" evidence="5">
    <location>
        <position position="279"/>
    </location>
    <ligand>
        <name>Zn(2+)</name>
        <dbReference type="ChEBI" id="CHEBI:29105"/>
        <label>1</label>
    </ligand>
</feature>
<dbReference type="PANTHER" id="PTHR11347">
    <property type="entry name" value="CYCLIC NUCLEOTIDE PHOSPHODIESTERASE"/>
    <property type="match status" value="1"/>
</dbReference>
<dbReference type="STRING" id="42156.A0A3P7LXH3"/>
<dbReference type="SMART" id="SM00471">
    <property type="entry name" value="HDc"/>
    <property type="match status" value="1"/>
</dbReference>
<feature type="domain" description="PDEase" evidence="6">
    <location>
        <begin position="27"/>
        <end position="373"/>
    </location>
</feature>
<dbReference type="GO" id="GO:0004114">
    <property type="term" value="F:3',5'-cyclic-nucleotide phosphodiesterase activity"/>
    <property type="evidence" value="ECO:0007669"/>
    <property type="project" value="InterPro"/>
</dbReference>
<proteinExistence type="predicted"/>
<organism evidence="7 8">
    <name type="scientific">Litomosoides sigmodontis</name>
    <name type="common">Filarial nematode worm</name>
    <dbReference type="NCBI Taxonomy" id="42156"/>
    <lineage>
        <taxon>Eukaryota</taxon>
        <taxon>Metazoa</taxon>
        <taxon>Ecdysozoa</taxon>
        <taxon>Nematoda</taxon>
        <taxon>Chromadorea</taxon>
        <taxon>Rhabditida</taxon>
        <taxon>Spirurina</taxon>
        <taxon>Spiruromorpha</taxon>
        <taxon>Filarioidea</taxon>
        <taxon>Onchocercidae</taxon>
        <taxon>Litomosoides</taxon>
    </lineage>
</organism>
<dbReference type="OMA" id="GRCFCPG"/>
<name>A0A3P7LXH3_LITSI</name>
<feature type="binding site" evidence="4">
    <location>
        <begin position="102"/>
        <end position="106"/>
    </location>
    <ligand>
        <name>AMP</name>
        <dbReference type="ChEBI" id="CHEBI:456215"/>
    </ligand>
</feature>
<feature type="binding site" evidence="4">
    <location>
        <position position="331"/>
    </location>
    <ligand>
        <name>AMP</name>
        <dbReference type="ChEBI" id="CHEBI:456215"/>
    </ligand>
</feature>
<keyword evidence="1 5" id="KW-0479">Metal-binding</keyword>
<evidence type="ECO:0000256" key="1">
    <source>
        <dbReference type="ARBA" id="ARBA00022723"/>
    </source>
</evidence>
<evidence type="ECO:0000313" key="8">
    <source>
        <dbReference type="Proteomes" id="UP000277928"/>
    </source>
</evidence>
<reference evidence="7 8" key="1">
    <citation type="submission" date="2018-08" db="EMBL/GenBank/DDBJ databases">
        <authorList>
            <person name="Laetsch R D."/>
            <person name="Stevens L."/>
            <person name="Kumar S."/>
            <person name="Blaxter L. M."/>
        </authorList>
    </citation>
    <scope>NUCLEOTIDE SEQUENCE [LARGE SCALE GENOMIC DNA]</scope>
</reference>
<dbReference type="InterPro" id="IPR002073">
    <property type="entry name" value="PDEase_catalytic_dom"/>
</dbReference>
<dbReference type="EMBL" id="UYRX01001745">
    <property type="protein sequence ID" value="VDM92068.1"/>
    <property type="molecule type" value="Genomic_DNA"/>
</dbReference>
<dbReference type="Pfam" id="PF00233">
    <property type="entry name" value="PDEase_I"/>
    <property type="match status" value="2"/>
</dbReference>
<evidence type="ECO:0000256" key="5">
    <source>
        <dbReference type="PIRSR" id="PIRSR623088-3"/>
    </source>
</evidence>